<feature type="compositionally biased region" description="Basic and acidic residues" evidence="1">
    <location>
        <begin position="98"/>
        <end position="116"/>
    </location>
</feature>
<evidence type="ECO:0000313" key="3">
    <source>
        <dbReference type="Proteomes" id="UP000652761"/>
    </source>
</evidence>
<proteinExistence type="predicted"/>
<dbReference type="Proteomes" id="UP000652761">
    <property type="component" value="Unassembled WGS sequence"/>
</dbReference>
<gene>
    <name evidence="2" type="ORF">Taro_016585</name>
</gene>
<protein>
    <submittedName>
        <fullName evidence="2">Uncharacterized protein</fullName>
    </submittedName>
</protein>
<evidence type="ECO:0000313" key="2">
    <source>
        <dbReference type="EMBL" id="MQL84099.1"/>
    </source>
</evidence>
<name>A0A843UWS1_COLES</name>
<reference evidence="2" key="1">
    <citation type="submission" date="2017-07" db="EMBL/GenBank/DDBJ databases">
        <title>Taro Niue Genome Assembly and Annotation.</title>
        <authorList>
            <person name="Atibalentja N."/>
            <person name="Keating K."/>
            <person name="Fields C.J."/>
        </authorList>
    </citation>
    <scope>NUCLEOTIDE SEQUENCE</scope>
    <source>
        <strain evidence="2">Niue_2</strain>
        <tissue evidence="2">Leaf</tissue>
    </source>
</reference>
<organism evidence="2 3">
    <name type="scientific">Colocasia esculenta</name>
    <name type="common">Wild taro</name>
    <name type="synonym">Arum esculentum</name>
    <dbReference type="NCBI Taxonomy" id="4460"/>
    <lineage>
        <taxon>Eukaryota</taxon>
        <taxon>Viridiplantae</taxon>
        <taxon>Streptophyta</taxon>
        <taxon>Embryophyta</taxon>
        <taxon>Tracheophyta</taxon>
        <taxon>Spermatophyta</taxon>
        <taxon>Magnoliopsida</taxon>
        <taxon>Liliopsida</taxon>
        <taxon>Araceae</taxon>
        <taxon>Aroideae</taxon>
        <taxon>Colocasieae</taxon>
        <taxon>Colocasia</taxon>
    </lineage>
</organism>
<comment type="caution">
    <text evidence="2">The sequence shown here is derived from an EMBL/GenBank/DDBJ whole genome shotgun (WGS) entry which is preliminary data.</text>
</comment>
<keyword evidence="3" id="KW-1185">Reference proteome</keyword>
<feature type="region of interest" description="Disordered" evidence="1">
    <location>
        <begin position="92"/>
        <end position="160"/>
    </location>
</feature>
<dbReference type="EMBL" id="NMUH01000738">
    <property type="protein sequence ID" value="MQL84099.1"/>
    <property type="molecule type" value="Genomic_DNA"/>
</dbReference>
<sequence length="172" mass="18919">MAVLPKACQNPCASGAPAALRARNLGARPEISESSRGPTGSECIFGIGASRAVPITGRGNIHVLPKWCENRCTSTHAPRWHFERRARNFTRLPSSRPARRDDSEEWRVGIRGHREPLPPSGRGIRAPDKKSPSPSQGRPGRIADSELGPRRRFRSPGEEISTFYRSGAKSVY</sequence>
<dbReference type="AlphaFoldDB" id="A0A843UWS1"/>
<accession>A0A843UWS1</accession>
<evidence type="ECO:0000256" key="1">
    <source>
        <dbReference type="SAM" id="MobiDB-lite"/>
    </source>
</evidence>